<feature type="compositionally biased region" description="Polar residues" evidence="5">
    <location>
        <begin position="57"/>
        <end position="71"/>
    </location>
</feature>
<evidence type="ECO:0000256" key="4">
    <source>
        <dbReference type="PROSITE-ProRule" id="PRU00834"/>
    </source>
</evidence>
<dbReference type="GO" id="GO:0051087">
    <property type="term" value="F:protein-folding chaperone binding"/>
    <property type="evidence" value="ECO:0007669"/>
    <property type="project" value="TreeGrafter"/>
</dbReference>
<dbReference type="GO" id="GO:0050821">
    <property type="term" value="P:protein stabilization"/>
    <property type="evidence" value="ECO:0007669"/>
    <property type="project" value="TreeGrafter"/>
</dbReference>
<dbReference type="Proteomes" id="UP000664203">
    <property type="component" value="Unassembled WGS sequence"/>
</dbReference>
<evidence type="ECO:0000313" key="7">
    <source>
        <dbReference type="EMBL" id="CAF9926046.1"/>
    </source>
</evidence>
<comment type="caution">
    <text evidence="7">The sequence shown here is derived from an EMBL/GenBank/DDBJ whole genome shotgun (WGS) entry which is preliminary data.</text>
</comment>
<dbReference type="GO" id="GO:0008270">
    <property type="term" value="F:zinc ion binding"/>
    <property type="evidence" value="ECO:0007669"/>
    <property type="project" value="UniProtKB-KW"/>
</dbReference>
<dbReference type="AlphaFoldDB" id="A0A8H3FRN9"/>
<feature type="domain" description="DNL-type" evidence="6">
    <location>
        <begin position="95"/>
        <end position="217"/>
    </location>
</feature>
<keyword evidence="8" id="KW-1185">Reference proteome</keyword>
<name>A0A8H3FRN9_9LECA</name>
<protein>
    <recommendedName>
        <fullName evidence="6">DNL-type domain-containing protein</fullName>
    </recommendedName>
</protein>
<proteinExistence type="predicted"/>
<dbReference type="GO" id="GO:0005739">
    <property type="term" value="C:mitochondrion"/>
    <property type="evidence" value="ECO:0007669"/>
    <property type="project" value="TreeGrafter"/>
</dbReference>
<gene>
    <name evidence="7" type="ORF">ALECFALPRED_003345</name>
</gene>
<dbReference type="PROSITE" id="PS51501">
    <property type="entry name" value="ZF_DNL"/>
    <property type="match status" value="1"/>
</dbReference>
<evidence type="ECO:0000313" key="8">
    <source>
        <dbReference type="Proteomes" id="UP000664203"/>
    </source>
</evidence>
<keyword evidence="3" id="KW-0862">Zinc</keyword>
<dbReference type="EMBL" id="CAJPDR010000210">
    <property type="protein sequence ID" value="CAF9926046.1"/>
    <property type="molecule type" value="Genomic_DNA"/>
</dbReference>
<reference evidence="7" key="1">
    <citation type="submission" date="2021-03" db="EMBL/GenBank/DDBJ databases">
        <authorList>
            <person name="Tagirdzhanova G."/>
        </authorList>
    </citation>
    <scope>NUCLEOTIDE SEQUENCE</scope>
</reference>
<evidence type="ECO:0000259" key="6">
    <source>
        <dbReference type="PROSITE" id="PS51501"/>
    </source>
</evidence>
<evidence type="ECO:0000256" key="3">
    <source>
        <dbReference type="ARBA" id="ARBA00022833"/>
    </source>
</evidence>
<dbReference type="PANTHER" id="PTHR20922:SF13">
    <property type="entry name" value="DNL-TYPE ZINC FINGER PROTEIN"/>
    <property type="match status" value="1"/>
</dbReference>
<dbReference type="OrthoDB" id="512667at2759"/>
<keyword evidence="2 4" id="KW-0863">Zinc-finger</keyword>
<evidence type="ECO:0000256" key="5">
    <source>
        <dbReference type="SAM" id="MobiDB-lite"/>
    </source>
</evidence>
<dbReference type="GO" id="GO:0030150">
    <property type="term" value="P:protein import into mitochondrial matrix"/>
    <property type="evidence" value="ECO:0007669"/>
    <property type="project" value="TreeGrafter"/>
</dbReference>
<dbReference type="InterPro" id="IPR007853">
    <property type="entry name" value="Znf_DNL-typ"/>
</dbReference>
<dbReference type="PANTHER" id="PTHR20922">
    <property type="entry name" value="DNL-TYPE ZINC FINGER PROTEIN"/>
    <property type="match status" value="1"/>
</dbReference>
<dbReference type="Pfam" id="PF05180">
    <property type="entry name" value="zf-DNL"/>
    <property type="match status" value="1"/>
</dbReference>
<feature type="region of interest" description="Disordered" evidence="5">
    <location>
        <begin position="15"/>
        <end position="97"/>
    </location>
</feature>
<accession>A0A8H3FRN9</accession>
<feature type="compositionally biased region" description="Low complexity" evidence="5">
    <location>
        <begin position="72"/>
        <end position="87"/>
    </location>
</feature>
<sequence length="221" mass="24658">MTKADQILSTIFRQLRPSLRPPHPANPRLRPLSQFAPLCHPRFPPPSYTPKRGISQPPFSSRPLQTRQVSGSTSAPSSAVAHSPHYPTDTQSSSEKPPAYELTFTCKPCKHRSTHTFSKQGYHKGTVLITCPECSNRHVISDHLKVGSQGLCVVQANVKRSKAVNTYKWYQQIFGDQSFTLEDLMRQKGQLVQRGTLGGKGDVEFWDDGSQTERKSVEGSQ</sequence>
<dbReference type="GO" id="GO:0006457">
    <property type="term" value="P:protein folding"/>
    <property type="evidence" value="ECO:0007669"/>
    <property type="project" value="TreeGrafter"/>
</dbReference>
<dbReference type="InterPro" id="IPR024158">
    <property type="entry name" value="Mt_import_TIM15"/>
</dbReference>
<evidence type="ECO:0000256" key="1">
    <source>
        <dbReference type="ARBA" id="ARBA00022723"/>
    </source>
</evidence>
<organism evidence="7 8">
    <name type="scientific">Alectoria fallacina</name>
    <dbReference type="NCBI Taxonomy" id="1903189"/>
    <lineage>
        <taxon>Eukaryota</taxon>
        <taxon>Fungi</taxon>
        <taxon>Dikarya</taxon>
        <taxon>Ascomycota</taxon>
        <taxon>Pezizomycotina</taxon>
        <taxon>Lecanoromycetes</taxon>
        <taxon>OSLEUM clade</taxon>
        <taxon>Lecanoromycetidae</taxon>
        <taxon>Lecanorales</taxon>
        <taxon>Lecanorineae</taxon>
        <taxon>Parmeliaceae</taxon>
        <taxon>Alectoria</taxon>
    </lineage>
</organism>
<keyword evidence="1" id="KW-0479">Metal-binding</keyword>
<evidence type="ECO:0000256" key="2">
    <source>
        <dbReference type="ARBA" id="ARBA00022771"/>
    </source>
</evidence>